<dbReference type="KEGG" id="ehx:EMIHUDRAFT_241984"/>
<dbReference type="RefSeq" id="XP_005773110.1">
    <property type="nucleotide sequence ID" value="XM_005773053.1"/>
</dbReference>
<dbReference type="EnsemblProtists" id="EOD20681">
    <property type="protein sequence ID" value="EOD20681"/>
    <property type="gene ID" value="EMIHUDRAFT_241984"/>
</dbReference>
<reference evidence="3" key="1">
    <citation type="journal article" date="2013" name="Nature">
        <title>Pan genome of the phytoplankton Emiliania underpins its global distribution.</title>
        <authorList>
            <person name="Read B.A."/>
            <person name="Kegel J."/>
            <person name="Klute M.J."/>
            <person name="Kuo A."/>
            <person name="Lefebvre S.C."/>
            <person name="Maumus F."/>
            <person name="Mayer C."/>
            <person name="Miller J."/>
            <person name="Monier A."/>
            <person name="Salamov A."/>
            <person name="Young J."/>
            <person name="Aguilar M."/>
            <person name="Claverie J.M."/>
            <person name="Frickenhaus S."/>
            <person name="Gonzalez K."/>
            <person name="Herman E.K."/>
            <person name="Lin Y.C."/>
            <person name="Napier J."/>
            <person name="Ogata H."/>
            <person name="Sarno A.F."/>
            <person name="Shmutz J."/>
            <person name="Schroeder D."/>
            <person name="de Vargas C."/>
            <person name="Verret F."/>
            <person name="von Dassow P."/>
            <person name="Valentin K."/>
            <person name="Van de Peer Y."/>
            <person name="Wheeler G."/>
            <person name="Dacks J.B."/>
            <person name="Delwiche C.F."/>
            <person name="Dyhrman S.T."/>
            <person name="Glockner G."/>
            <person name="John U."/>
            <person name="Richards T."/>
            <person name="Worden A.Z."/>
            <person name="Zhang X."/>
            <person name="Grigoriev I.V."/>
            <person name="Allen A.E."/>
            <person name="Bidle K."/>
            <person name="Borodovsky M."/>
            <person name="Bowler C."/>
            <person name="Brownlee C."/>
            <person name="Cock J.M."/>
            <person name="Elias M."/>
            <person name="Gladyshev V.N."/>
            <person name="Groth M."/>
            <person name="Guda C."/>
            <person name="Hadaegh A."/>
            <person name="Iglesias-Rodriguez M.D."/>
            <person name="Jenkins J."/>
            <person name="Jones B.M."/>
            <person name="Lawson T."/>
            <person name="Leese F."/>
            <person name="Lindquist E."/>
            <person name="Lobanov A."/>
            <person name="Lomsadze A."/>
            <person name="Malik S.B."/>
            <person name="Marsh M.E."/>
            <person name="Mackinder L."/>
            <person name="Mock T."/>
            <person name="Mueller-Roeber B."/>
            <person name="Pagarete A."/>
            <person name="Parker M."/>
            <person name="Probert I."/>
            <person name="Quesneville H."/>
            <person name="Raines C."/>
            <person name="Rensing S.A."/>
            <person name="Riano-Pachon D.M."/>
            <person name="Richier S."/>
            <person name="Rokitta S."/>
            <person name="Shiraiwa Y."/>
            <person name="Soanes D.M."/>
            <person name="van der Giezen M."/>
            <person name="Wahlund T.M."/>
            <person name="Williams B."/>
            <person name="Wilson W."/>
            <person name="Wolfe G."/>
            <person name="Wurch L.L."/>
        </authorList>
    </citation>
    <scope>NUCLEOTIDE SEQUENCE</scope>
</reference>
<dbReference type="AlphaFoldDB" id="A0A0D3JAZ6"/>
<keyword evidence="1" id="KW-0472">Membrane</keyword>
<dbReference type="HOGENOM" id="CLU_405699_0_0_1"/>
<feature type="transmembrane region" description="Helical" evidence="1">
    <location>
        <begin position="20"/>
        <end position="45"/>
    </location>
</feature>
<dbReference type="GeneID" id="17266225"/>
<evidence type="ECO:0000313" key="3">
    <source>
        <dbReference type="Proteomes" id="UP000013827"/>
    </source>
</evidence>
<evidence type="ECO:0008006" key="4">
    <source>
        <dbReference type="Google" id="ProtNLM"/>
    </source>
</evidence>
<organism evidence="2 3">
    <name type="scientific">Emiliania huxleyi (strain CCMP1516)</name>
    <dbReference type="NCBI Taxonomy" id="280463"/>
    <lineage>
        <taxon>Eukaryota</taxon>
        <taxon>Haptista</taxon>
        <taxon>Haptophyta</taxon>
        <taxon>Prymnesiophyceae</taxon>
        <taxon>Isochrysidales</taxon>
        <taxon>Noelaerhabdaceae</taxon>
        <taxon>Emiliania</taxon>
    </lineage>
</organism>
<accession>A0A0D3JAZ6</accession>
<evidence type="ECO:0000313" key="2">
    <source>
        <dbReference type="EnsemblProtists" id="EOD20681"/>
    </source>
</evidence>
<evidence type="ECO:0000256" key="1">
    <source>
        <dbReference type="SAM" id="Phobius"/>
    </source>
</evidence>
<dbReference type="Proteomes" id="UP000013827">
    <property type="component" value="Unassembled WGS sequence"/>
</dbReference>
<reference evidence="2" key="2">
    <citation type="submission" date="2024-10" db="UniProtKB">
        <authorList>
            <consortium name="EnsemblProtists"/>
        </authorList>
    </citation>
    <scope>IDENTIFICATION</scope>
</reference>
<name>A0A0D3JAZ6_EMIH1</name>
<keyword evidence="1" id="KW-1133">Transmembrane helix</keyword>
<keyword evidence="1" id="KW-0812">Transmembrane</keyword>
<proteinExistence type="predicted"/>
<keyword evidence="3" id="KW-1185">Reference proteome</keyword>
<protein>
    <recommendedName>
        <fullName evidence="4">Heterokaryon incompatibility domain-containing protein</fullName>
    </recommendedName>
</protein>
<dbReference type="PaxDb" id="2903-EOD20681"/>
<sequence>MRWSWFTNPLASGNDSLMGRFTLALAAAPLGASLIAICLSQACVWRQRRIHADERLGTQLDELQSRLREALAVDRAVRLRTTAISLSLSWACLCLSSSSLESRPTDHTTYNATHWDYKRTLVDYINHPEDRYSPKQKKRIQSFSHALGESLRKAADSMNFCSLRDSNDLVGYLPEDCFIFKPRRKRAPLHWSSSVGHGISYYGDYGLHWLYLASGGSENAHAYIQAYAPGDGVSTEFVVYHQLRPLGKYDYGRGLGGLLTHCEVRFTVAQSTCRQWATERPLIANFVGPAGVAWMPPRLLACLLGAGGPFFLLLALRPIDTAFHADSAVGVAVFGLLISQHFALIPLFQLGRHHGMPSQKLRAVFAYAWASLAYGPPLWAAYHFAAALSLPPRRAINVAWTTFATCLRWSSRITLGYLGFDFAILWVDRGAVPPDLSPYVTMAVIHARALTRVVGADLLARVLTPSVRGRLFRAVGGFGQPASSRGLAAIAALVTPALNGWSARRWCSALRRTGRGSVEANVLAAAGRFRGLPWSALEAHHLSSSLGSAELSAAAAPVELGGIDAFISHSWSDDGDAKFMALSRWAAEFEQHAGREPVLWLDKACIDQDDIDASLLGLPIYVSGCTRLLVLDGPTYSTRLWCIMEIFCFVVLGGSQNDIEVLPLGAPTPGRKTIHGAD</sequence>
<feature type="transmembrane region" description="Helical" evidence="1">
    <location>
        <begin position="299"/>
        <end position="316"/>
    </location>
</feature>
<feature type="transmembrane region" description="Helical" evidence="1">
    <location>
        <begin position="328"/>
        <end position="351"/>
    </location>
</feature>
<feature type="transmembrane region" description="Helical" evidence="1">
    <location>
        <begin position="363"/>
        <end position="385"/>
    </location>
</feature>